<comment type="similarity">
    <text evidence="3">Belongs to the glycosyltransferase 8 family.</text>
</comment>
<evidence type="ECO:0000256" key="7">
    <source>
        <dbReference type="ARBA" id="ARBA00022842"/>
    </source>
</evidence>
<comment type="pathway">
    <text evidence="2">Bacterial outer membrane biogenesis; LPS core biosynthesis.</text>
</comment>
<dbReference type="Proteomes" id="UP000449944">
    <property type="component" value="Unassembled WGS sequence"/>
</dbReference>
<keyword evidence="8" id="KW-0448">Lipopolysaccharide biosynthesis</keyword>
<comment type="caution">
    <text evidence="10">The sequence shown here is derived from an EMBL/GenBank/DDBJ whole genome shotgun (WGS) entry which is preliminary data.</text>
</comment>
<evidence type="ECO:0000256" key="4">
    <source>
        <dbReference type="ARBA" id="ARBA00022676"/>
    </source>
</evidence>
<evidence type="ECO:0000256" key="2">
    <source>
        <dbReference type="ARBA" id="ARBA00004713"/>
    </source>
</evidence>
<dbReference type="GO" id="GO:0046872">
    <property type="term" value="F:metal ion binding"/>
    <property type="evidence" value="ECO:0007669"/>
    <property type="project" value="UniProtKB-KW"/>
</dbReference>
<feature type="domain" description="Glycosyl transferase family 8 C-terminal" evidence="9">
    <location>
        <begin position="276"/>
        <end position="332"/>
    </location>
</feature>
<dbReference type="CDD" id="cd04194">
    <property type="entry name" value="GT8_A4GalT_like"/>
    <property type="match status" value="1"/>
</dbReference>
<protein>
    <submittedName>
        <fullName evidence="10">Lipopolysaccharide 1,3-galactosyltransferase</fullName>
    </submittedName>
</protein>
<evidence type="ECO:0000259" key="9">
    <source>
        <dbReference type="Pfam" id="PF08437"/>
    </source>
</evidence>
<dbReference type="PANTHER" id="PTHR13778">
    <property type="entry name" value="GLYCOSYLTRANSFERASE 8 DOMAIN-CONTAINING PROTEIN"/>
    <property type="match status" value="1"/>
</dbReference>
<dbReference type="Gene3D" id="3.90.550.10">
    <property type="entry name" value="Spore Coat Polysaccharide Biosynthesis Protein SpsA, Chain A"/>
    <property type="match status" value="1"/>
</dbReference>
<dbReference type="EMBL" id="WLUB01000026">
    <property type="protein sequence ID" value="MTC34502.1"/>
    <property type="molecule type" value="Genomic_DNA"/>
</dbReference>
<dbReference type="AlphaFoldDB" id="A0AAW9V9K1"/>
<keyword evidence="5" id="KW-0808">Transferase</keyword>
<evidence type="ECO:0000256" key="3">
    <source>
        <dbReference type="ARBA" id="ARBA00006351"/>
    </source>
</evidence>
<dbReference type="InterPro" id="IPR050748">
    <property type="entry name" value="Glycosyltrans_8_dom-fam"/>
</dbReference>
<sequence>MVINFDGMVKKTIPIGNIEIDDSSCQHVAYGIDHNFLYGSGVSIVSLLMHNPHIQFAFHIFIDNSMSDEDIAKFAEICHLYNTKITIYFIDSNNVKKLPTTKNWTHAIYFRFIIAEYFKDKIDYLLYLDADVVCNRNIDELLSHNLLGYIAAVVPERDKAWWQKRADSLGFPSVSKGYFNSGVMYINLRTWKTNNVTEKSMALLMDNEVSHRLVYPDQDVLNILLTDSVLFISSIFNTQFSLNYELKKSFDFPVKRTTVFIHYVGPTKPWHEWANYETAQPFLEARAVSPWRNVPLLKAKSSNHLRYCAKHNINQRKYFFAFKNYMAYFFSKI</sequence>
<evidence type="ECO:0000256" key="6">
    <source>
        <dbReference type="ARBA" id="ARBA00022723"/>
    </source>
</evidence>
<dbReference type="SUPFAM" id="SSF53448">
    <property type="entry name" value="Nucleotide-diphospho-sugar transferases"/>
    <property type="match status" value="1"/>
</dbReference>
<proteinExistence type="inferred from homology"/>
<reference evidence="10 11" key="1">
    <citation type="submission" date="2019-10" db="EMBL/GenBank/DDBJ databases">
        <title>Comparative genomic analysis of Providencia.</title>
        <authorList>
            <person name="Yuan C."/>
            <person name="Wei Y."/>
            <person name="Yin Z."/>
        </authorList>
    </citation>
    <scope>NUCLEOTIDE SEQUENCE [LARGE SCALE GENOMIC DNA]</scope>
    <source>
        <strain evidence="11">wls1934</strain>
    </source>
</reference>
<organism evidence="10 11">
    <name type="scientific">Providencia alcalifaciens</name>
    <dbReference type="NCBI Taxonomy" id="126385"/>
    <lineage>
        <taxon>Bacteria</taxon>
        <taxon>Pseudomonadati</taxon>
        <taxon>Pseudomonadota</taxon>
        <taxon>Gammaproteobacteria</taxon>
        <taxon>Enterobacterales</taxon>
        <taxon>Morganellaceae</taxon>
        <taxon>Providencia</taxon>
    </lineage>
</organism>
<dbReference type="Pfam" id="PF08437">
    <property type="entry name" value="Glyco_transf_8C"/>
    <property type="match status" value="1"/>
</dbReference>
<evidence type="ECO:0000313" key="10">
    <source>
        <dbReference type="EMBL" id="MTC34502.1"/>
    </source>
</evidence>
<comment type="cofactor">
    <cofactor evidence="1">
        <name>Mg(2+)</name>
        <dbReference type="ChEBI" id="CHEBI:18420"/>
    </cofactor>
</comment>
<keyword evidence="6" id="KW-0479">Metal-binding</keyword>
<dbReference type="InterPro" id="IPR029044">
    <property type="entry name" value="Nucleotide-diphossugar_trans"/>
</dbReference>
<dbReference type="Pfam" id="PF01501">
    <property type="entry name" value="Glyco_transf_8"/>
    <property type="match status" value="1"/>
</dbReference>
<dbReference type="PANTHER" id="PTHR13778:SF47">
    <property type="entry name" value="LIPOPOLYSACCHARIDE 1,3-GALACTOSYLTRANSFERASE"/>
    <property type="match status" value="1"/>
</dbReference>
<name>A0AAW9V9K1_9GAMM</name>
<gene>
    <name evidence="10" type="ORF">GKR67_07725</name>
</gene>
<dbReference type="RefSeq" id="WP_006663229.1">
    <property type="nucleotide sequence ID" value="NZ_CP059346.1"/>
</dbReference>
<dbReference type="GO" id="GO:0008918">
    <property type="term" value="F:lipopolysaccharide 3-alpha-galactosyltransferase activity"/>
    <property type="evidence" value="ECO:0007669"/>
    <property type="project" value="InterPro"/>
</dbReference>
<dbReference type="InterPro" id="IPR013645">
    <property type="entry name" value="Glyco_transf_8N"/>
</dbReference>
<evidence type="ECO:0000313" key="11">
    <source>
        <dbReference type="Proteomes" id="UP000449944"/>
    </source>
</evidence>
<keyword evidence="4" id="KW-0328">Glycosyltransferase</keyword>
<evidence type="ECO:0000256" key="5">
    <source>
        <dbReference type="ARBA" id="ARBA00022679"/>
    </source>
</evidence>
<evidence type="ECO:0000256" key="1">
    <source>
        <dbReference type="ARBA" id="ARBA00001946"/>
    </source>
</evidence>
<evidence type="ECO:0000256" key="8">
    <source>
        <dbReference type="ARBA" id="ARBA00022985"/>
    </source>
</evidence>
<dbReference type="InterPro" id="IPR002495">
    <property type="entry name" value="Glyco_trans_8"/>
</dbReference>
<keyword evidence="7" id="KW-0460">Magnesium</keyword>
<accession>A0AAW9V9K1</accession>